<dbReference type="GO" id="GO:0008017">
    <property type="term" value="F:microtubule binding"/>
    <property type="evidence" value="ECO:0007669"/>
    <property type="project" value="InterPro"/>
</dbReference>
<reference evidence="14 15" key="1">
    <citation type="submission" date="2019-09" db="EMBL/GenBank/DDBJ databases">
        <authorList>
            <consortium name="DOE Joint Genome Institute"/>
            <person name="Mondo S.J."/>
            <person name="Navarro-Mendoza M.I."/>
            <person name="Perez-Arques C."/>
            <person name="Panchal S."/>
            <person name="Nicolas F.E."/>
            <person name="Ganguly P."/>
            <person name="Pangilinan J."/>
            <person name="Grigoriev I."/>
            <person name="Heitman J."/>
            <person name="Sanya K."/>
            <person name="Garre V."/>
        </authorList>
    </citation>
    <scope>NUCLEOTIDE SEQUENCE [LARGE SCALE GENOMIC DNA]</scope>
    <source>
        <strain evidence="14 15">MU402</strain>
    </source>
</reference>
<dbReference type="Gene3D" id="3.40.850.10">
    <property type="entry name" value="Kinesin motor domain"/>
    <property type="match status" value="2"/>
</dbReference>
<feature type="region of interest" description="Disordered" evidence="12">
    <location>
        <begin position="945"/>
        <end position="1045"/>
    </location>
</feature>
<evidence type="ECO:0000259" key="13">
    <source>
        <dbReference type="PROSITE" id="PS50067"/>
    </source>
</evidence>
<dbReference type="InterPro" id="IPR027417">
    <property type="entry name" value="P-loop_NTPase"/>
</dbReference>
<evidence type="ECO:0000256" key="10">
    <source>
        <dbReference type="PROSITE-ProRule" id="PRU00283"/>
    </source>
</evidence>
<evidence type="ECO:0000256" key="5">
    <source>
        <dbReference type="ARBA" id="ARBA00022741"/>
    </source>
</evidence>
<evidence type="ECO:0000313" key="14">
    <source>
        <dbReference type="EMBL" id="KAF1796269.1"/>
    </source>
</evidence>
<gene>
    <name evidence="14" type="ORF">FB192DRAFT_1406048</name>
</gene>
<feature type="binding site" evidence="10">
    <location>
        <begin position="197"/>
        <end position="204"/>
    </location>
    <ligand>
        <name>ATP</name>
        <dbReference type="ChEBI" id="CHEBI:30616"/>
    </ligand>
</feature>
<dbReference type="GO" id="GO:0090307">
    <property type="term" value="P:mitotic spindle assembly"/>
    <property type="evidence" value="ECO:0007669"/>
    <property type="project" value="TreeGrafter"/>
</dbReference>
<feature type="region of interest" description="Disordered" evidence="12">
    <location>
        <begin position="1"/>
        <end position="70"/>
    </location>
</feature>
<name>A0A8H4B6V7_MUCCL</name>
<dbReference type="InterPro" id="IPR047149">
    <property type="entry name" value="KIF11-like"/>
</dbReference>
<evidence type="ECO:0000256" key="12">
    <source>
        <dbReference type="SAM" id="MobiDB-lite"/>
    </source>
</evidence>
<keyword evidence="5 10" id="KW-0547">Nucleotide-binding</keyword>
<dbReference type="GO" id="GO:0072686">
    <property type="term" value="C:mitotic spindle"/>
    <property type="evidence" value="ECO:0007669"/>
    <property type="project" value="TreeGrafter"/>
</dbReference>
<feature type="compositionally biased region" description="Low complexity" evidence="12">
    <location>
        <begin position="945"/>
        <end position="954"/>
    </location>
</feature>
<feature type="compositionally biased region" description="Low complexity" evidence="12">
    <location>
        <begin position="34"/>
        <end position="51"/>
    </location>
</feature>
<feature type="compositionally biased region" description="Acidic residues" evidence="12">
    <location>
        <begin position="964"/>
        <end position="981"/>
    </location>
</feature>
<evidence type="ECO:0000256" key="1">
    <source>
        <dbReference type="ARBA" id="ARBA00004186"/>
    </source>
</evidence>
<dbReference type="Proteomes" id="UP000469890">
    <property type="component" value="Unassembled WGS sequence"/>
</dbReference>
<dbReference type="GO" id="GO:0051231">
    <property type="term" value="P:spindle elongation"/>
    <property type="evidence" value="ECO:0007669"/>
    <property type="project" value="TreeGrafter"/>
</dbReference>
<dbReference type="GO" id="GO:0008574">
    <property type="term" value="F:plus-end-directed microtubule motor activity"/>
    <property type="evidence" value="ECO:0007669"/>
    <property type="project" value="TreeGrafter"/>
</dbReference>
<dbReference type="AlphaFoldDB" id="A0A8H4B6V7"/>
<feature type="coiled-coil region" evidence="11">
    <location>
        <begin position="591"/>
        <end position="659"/>
    </location>
</feature>
<dbReference type="EMBL" id="JAAECE010000013">
    <property type="protein sequence ID" value="KAF1796269.1"/>
    <property type="molecule type" value="Genomic_DNA"/>
</dbReference>
<dbReference type="GO" id="GO:0007018">
    <property type="term" value="P:microtubule-based movement"/>
    <property type="evidence" value="ECO:0007669"/>
    <property type="project" value="InterPro"/>
</dbReference>
<feature type="compositionally biased region" description="Polar residues" evidence="12">
    <location>
        <begin position="52"/>
        <end position="63"/>
    </location>
</feature>
<evidence type="ECO:0000256" key="11">
    <source>
        <dbReference type="SAM" id="Coils"/>
    </source>
</evidence>
<feature type="domain" description="Kinesin motor" evidence="13">
    <location>
        <begin position="106"/>
        <end position="515"/>
    </location>
</feature>
<dbReference type="PANTHER" id="PTHR47970">
    <property type="entry name" value="KINESIN-LIKE PROTEIN KIF11"/>
    <property type="match status" value="1"/>
</dbReference>
<keyword evidence="8 10" id="KW-0505">Motor protein</keyword>
<dbReference type="PRINTS" id="PR00380">
    <property type="entry name" value="KINESINHEAVY"/>
</dbReference>
<feature type="compositionally biased region" description="Acidic residues" evidence="12">
    <location>
        <begin position="1012"/>
        <end position="1024"/>
    </location>
</feature>
<dbReference type="GO" id="GO:0005634">
    <property type="term" value="C:nucleus"/>
    <property type="evidence" value="ECO:0007669"/>
    <property type="project" value="TreeGrafter"/>
</dbReference>
<evidence type="ECO:0000313" key="15">
    <source>
        <dbReference type="Proteomes" id="UP000469890"/>
    </source>
</evidence>
<feature type="compositionally biased region" description="Polar residues" evidence="12">
    <location>
        <begin position="1"/>
        <end position="18"/>
    </location>
</feature>
<dbReference type="SMART" id="SM00129">
    <property type="entry name" value="KISc"/>
    <property type="match status" value="1"/>
</dbReference>
<dbReference type="InterPro" id="IPR019821">
    <property type="entry name" value="Kinesin_motor_CS"/>
</dbReference>
<evidence type="ECO:0000256" key="6">
    <source>
        <dbReference type="ARBA" id="ARBA00022840"/>
    </source>
</evidence>
<evidence type="ECO:0000256" key="8">
    <source>
        <dbReference type="ARBA" id="ARBA00023175"/>
    </source>
</evidence>
<dbReference type="PROSITE" id="PS00411">
    <property type="entry name" value="KINESIN_MOTOR_1"/>
    <property type="match status" value="1"/>
</dbReference>
<evidence type="ECO:0000256" key="3">
    <source>
        <dbReference type="ARBA" id="ARBA00022553"/>
    </source>
</evidence>
<evidence type="ECO:0000256" key="9">
    <source>
        <dbReference type="ARBA" id="ARBA00023212"/>
    </source>
</evidence>
<sequence length="1045" mass="119461">MASSTPFDSANHSLTPRSIATPRTPTRGTGGSAHHTPQGTPTRTRTTPHRGYNTTPHRSSGSSRPVIKPPKAPDFVALAREQQRQQQHPANKRHDGFFAYNPEKEPIKSYLRIRPHSATFQLDSIVPYLHIVDDLEISMTPPEDSNAYRTRNTAPERYKFSKIFTDTVSQQEFFNKTTLPLIHDVLHGENALIFAYGVTNSGKTFSIMGTKQNPGILPRTLDVIFNSIEDYKSETQLRPCMHSLVQQYNDPTDENRDLLRDTNDCTLQQDENVWESGLPISRDKTSIAIDEHYEYGIWVSFAEIYTEKIYDLLIPPDRLRKRKALSLKYEYSSGHKYIAGLKEVKVKSIQEAYEILFEGQRNRAEYSTITNHTSSRSHSIFTIRIVRVPIVENEYVLEDPVYATVSKFSIVDLAGSERYRNTLNSGQRLKEAGNINKSLMVLGQCMETLRLNQMKNAIGKKAVMVPYRHSKLTELFKSSFEGDGKAVMVVNVNPFDTGFDENSHVMKFAAVAKDVATWRRVHPKLELSGDVSTLSKKRRRNKVYHGIDALMNDDDEEEQPEGMDLDKIDIDLEEDEEEEEEEDDGTEDPFVDNLISQLDELRNKWIEAETRCATIESQVRQQVAKETETELKRMEDIYMSFLKKENDQTNAQIQDLMQSQGSDQDLLKLQDKQTQLSTEMDKLCIHLNEQEATKHGLLEKIAELEKDKQKQKDELYQLNSLVKEKEDRIQALMSRPEPAAPVAQTHEAPIKDDQPVQQPSREPAADLHPESEHSAKSKKQQVFEEFLDLRKKLRRSIFRGEEYSHDADVIMGEIERFPHVTFDLVKETNMGKLMKLITQRKFTNDPYNILDRSRTLFKRYAQLSLPILAPKKTGRESMIVLSVNAGREEELITEMRHALSTLQDENGKLKQKLKLMQEGHRRLKEAFQKATRRQSNIHKAVLLPTQQASASATAHADTEQPSSDQEEGEEDKAQMELEEELLLTTPPSTMADPELEMFSPILGATVPQSDTNEQDLNGEDDDDLTGILPLPSPQKNKKRRKLRST</sequence>
<keyword evidence="3" id="KW-0597">Phosphoprotein</keyword>
<comment type="similarity">
    <text evidence="10">Belongs to the TRAFAC class myosin-kinesin ATPase superfamily. Kinesin family.</text>
</comment>
<proteinExistence type="inferred from homology"/>
<feature type="coiled-coil region" evidence="11">
    <location>
        <begin position="687"/>
        <end position="728"/>
    </location>
</feature>
<keyword evidence="6 10" id="KW-0067">ATP-binding</keyword>
<organism evidence="14 15">
    <name type="scientific">Mucor circinelloides f. lusitanicus</name>
    <name type="common">Mucor racemosus var. lusitanicus</name>
    <dbReference type="NCBI Taxonomy" id="29924"/>
    <lineage>
        <taxon>Eukaryota</taxon>
        <taxon>Fungi</taxon>
        <taxon>Fungi incertae sedis</taxon>
        <taxon>Mucoromycota</taxon>
        <taxon>Mucoromycotina</taxon>
        <taxon>Mucoromycetes</taxon>
        <taxon>Mucorales</taxon>
        <taxon>Mucorineae</taxon>
        <taxon>Mucoraceae</taxon>
        <taxon>Mucor</taxon>
    </lineage>
</organism>
<dbReference type="Pfam" id="PF00225">
    <property type="entry name" value="Kinesin"/>
    <property type="match status" value="1"/>
</dbReference>
<feature type="compositionally biased region" description="Basic residues" evidence="12">
    <location>
        <begin position="1035"/>
        <end position="1045"/>
    </location>
</feature>
<feature type="compositionally biased region" description="Basic and acidic residues" evidence="12">
    <location>
        <begin position="763"/>
        <end position="775"/>
    </location>
</feature>
<protein>
    <submittedName>
        <fullName evidence="14">Kinesin motor domain-containing protein</fullName>
    </submittedName>
</protein>
<evidence type="ECO:0000256" key="4">
    <source>
        <dbReference type="ARBA" id="ARBA00022701"/>
    </source>
</evidence>
<feature type="coiled-coil region" evidence="11">
    <location>
        <begin position="892"/>
        <end position="919"/>
    </location>
</feature>
<comment type="subcellular location">
    <subcellularLocation>
        <location evidence="1">Cytoplasm</location>
        <location evidence="1">Cytoskeleton</location>
        <location evidence="1">Spindle</location>
    </subcellularLocation>
</comment>
<evidence type="ECO:0000256" key="2">
    <source>
        <dbReference type="ARBA" id="ARBA00022490"/>
    </source>
</evidence>
<keyword evidence="9" id="KW-0206">Cytoskeleton</keyword>
<keyword evidence="4" id="KW-0493">Microtubule</keyword>
<evidence type="ECO:0000256" key="7">
    <source>
        <dbReference type="ARBA" id="ARBA00023054"/>
    </source>
</evidence>
<keyword evidence="2" id="KW-0963">Cytoplasm</keyword>
<accession>A0A8H4B6V7</accession>
<dbReference type="SUPFAM" id="SSF52540">
    <property type="entry name" value="P-loop containing nucleoside triphosphate hydrolases"/>
    <property type="match status" value="1"/>
</dbReference>
<dbReference type="InterPro" id="IPR001752">
    <property type="entry name" value="Kinesin_motor_dom"/>
</dbReference>
<dbReference type="GO" id="GO:0005524">
    <property type="term" value="F:ATP binding"/>
    <property type="evidence" value="ECO:0007669"/>
    <property type="project" value="UniProtKB-UniRule"/>
</dbReference>
<dbReference type="GO" id="GO:0005876">
    <property type="term" value="C:spindle microtubule"/>
    <property type="evidence" value="ECO:0007669"/>
    <property type="project" value="TreeGrafter"/>
</dbReference>
<keyword evidence="7 11" id="KW-0175">Coiled coil</keyword>
<dbReference type="PROSITE" id="PS50067">
    <property type="entry name" value="KINESIN_MOTOR_2"/>
    <property type="match status" value="1"/>
</dbReference>
<dbReference type="PANTHER" id="PTHR47970:SF29">
    <property type="entry name" value="KINESIN FAMILY MEMBER 20B"/>
    <property type="match status" value="1"/>
</dbReference>
<comment type="caution">
    <text evidence="14">The sequence shown here is derived from an EMBL/GenBank/DDBJ whole genome shotgun (WGS) entry which is preliminary data.</text>
</comment>
<feature type="region of interest" description="Disordered" evidence="12">
    <location>
        <begin position="737"/>
        <end position="779"/>
    </location>
</feature>
<dbReference type="InterPro" id="IPR036961">
    <property type="entry name" value="Kinesin_motor_dom_sf"/>
</dbReference>